<proteinExistence type="predicted"/>
<reference evidence="2" key="1">
    <citation type="submission" date="2022-03" db="EMBL/GenBank/DDBJ databases">
        <title>Sea Food Isolates.</title>
        <authorList>
            <person name="Li c."/>
        </authorList>
    </citation>
    <scope>NUCLEOTIDE SEQUENCE</scope>
    <source>
        <strain evidence="2">19CA06SA08-2</strain>
    </source>
</reference>
<name>A0AAU6U109_UNCXX</name>
<evidence type="ECO:0000259" key="1">
    <source>
        <dbReference type="Pfam" id="PF01935"/>
    </source>
</evidence>
<dbReference type="InterPro" id="IPR008571">
    <property type="entry name" value="HerA-like"/>
</dbReference>
<organism evidence="2">
    <name type="scientific">bacterium 19CA06SA08-2</name>
    <dbReference type="NCBI Taxonomy" id="2920658"/>
    <lineage>
        <taxon>Bacteria</taxon>
    </lineage>
</organism>
<keyword evidence="2" id="KW-0067">ATP-binding</keyword>
<accession>A0AAU6U109</accession>
<dbReference type="InterPro" id="IPR002789">
    <property type="entry name" value="HerA_central"/>
</dbReference>
<protein>
    <submittedName>
        <fullName evidence="2">ATP-binding protein</fullName>
    </submittedName>
</protein>
<dbReference type="PANTHER" id="PTHR42957">
    <property type="entry name" value="HELICASE MJ1565-RELATED"/>
    <property type="match status" value="1"/>
</dbReference>
<dbReference type="Pfam" id="PF01935">
    <property type="entry name" value="DUF87"/>
    <property type="match status" value="1"/>
</dbReference>
<dbReference type="Gene3D" id="3.40.50.300">
    <property type="entry name" value="P-loop containing nucleotide triphosphate hydrolases"/>
    <property type="match status" value="2"/>
</dbReference>
<dbReference type="EMBL" id="CP095353">
    <property type="protein sequence ID" value="XAG67757.1"/>
    <property type="molecule type" value="Genomic_DNA"/>
</dbReference>
<gene>
    <name evidence="2" type="ORF">MRM75_13995</name>
</gene>
<dbReference type="GO" id="GO:0005524">
    <property type="term" value="F:ATP binding"/>
    <property type="evidence" value="ECO:0007669"/>
    <property type="project" value="UniProtKB-KW"/>
</dbReference>
<dbReference type="PANTHER" id="PTHR42957:SF1">
    <property type="entry name" value="HELICASE MJ1565-RELATED"/>
    <property type="match status" value="1"/>
</dbReference>
<dbReference type="AlphaFoldDB" id="A0AAU6U109"/>
<sequence>MDNKYLKPIENLSIGKIIEVDGSRIIAELDPTISDLSRVFAGENYPIGQFGSIIKVHFGRRSIYGLVSRLRMKADYQLEKGLPVASSDERIIEADLFGEGEWRRKDENEFALEFERGVATYPLPQQTIYLTPKSELRFIYGDAKGAVIQLGEHVGSGGAPCYAELNELLGKHTAILGSTGAGKSGTVAAVIHSILERGQIANHAHWHPQIIILDPHNEYGAAFQEHQRLSTDEGSLKLPYWLLDLEESLSLFIGKTEFAATSQSNIIKNALIAVREQTADQLGLDRHQLTVDSPIPYKLGDPTDMDNFGKKQGVLYEEGLIGEINKQRPNNTNQSQHEDYNKVIRKISTLLNDGRLRFMMESWDGAGDPLPSIVNQFLTQQTTVQIVDLSGVPNEVAGVASAAIARIVFQLKVWQTETERQDSPVLLVCEEAHRYVPNRGEAQYEAAQSAIRRIAKEGRKYGVGLLLVSQRPSEVEATVLSQCNSWIVLRITNDADREHVRSVLPDSMSGLTKMLSGLRRQEAIFVGQAATLPTRVMIRNLSAEQLPRSNDVDFDKGWQKQAMTLAQINSVVTKWRYQRR</sequence>
<keyword evidence="2" id="KW-0547">Nucleotide-binding</keyword>
<dbReference type="SUPFAM" id="SSF52540">
    <property type="entry name" value="P-loop containing nucleoside triphosphate hydrolases"/>
    <property type="match status" value="1"/>
</dbReference>
<evidence type="ECO:0000313" key="2">
    <source>
        <dbReference type="EMBL" id="XAG67757.1"/>
    </source>
</evidence>
<dbReference type="InterPro" id="IPR027417">
    <property type="entry name" value="P-loop_NTPase"/>
</dbReference>
<feature type="domain" description="Helicase HerA central" evidence="1">
    <location>
        <begin position="148"/>
        <end position="406"/>
    </location>
</feature>